<keyword evidence="2" id="KW-0548">Nucleotidyltransferase</keyword>
<evidence type="ECO:0000313" key="8">
    <source>
        <dbReference type="EMBL" id="PFX13566.1"/>
    </source>
</evidence>
<evidence type="ECO:0000256" key="1">
    <source>
        <dbReference type="ARBA" id="ARBA00022679"/>
    </source>
</evidence>
<protein>
    <submittedName>
        <fullName evidence="8">Retrovirus-related Pol polyprotein from transposon opus</fullName>
    </submittedName>
</protein>
<dbReference type="GO" id="GO:0003964">
    <property type="term" value="F:RNA-directed DNA polymerase activity"/>
    <property type="evidence" value="ECO:0007669"/>
    <property type="project" value="UniProtKB-KW"/>
</dbReference>
<proteinExistence type="predicted"/>
<organism evidence="8 9">
    <name type="scientific">Stylophora pistillata</name>
    <name type="common">Smooth cauliflower coral</name>
    <dbReference type="NCBI Taxonomy" id="50429"/>
    <lineage>
        <taxon>Eukaryota</taxon>
        <taxon>Metazoa</taxon>
        <taxon>Cnidaria</taxon>
        <taxon>Anthozoa</taxon>
        <taxon>Hexacorallia</taxon>
        <taxon>Scleractinia</taxon>
        <taxon>Astrocoeniina</taxon>
        <taxon>Pocilloporidae</taxon>
        <taxon>Stylophora</taxon>
    </lineage>
</organism>
<keyword evidence="5" id="KW-0378">Hydrolase</keyword>
<dbReference type="CDD" id="cd09274">
    <property type="entry name" value="RNase_HI_RT_Ty3"/>
    <property type="match status" value="1"/>
</dbReference>
<name>A0A2B4R8T9_STYPI</name>
<keyword evidence="9" id="KW-1185">Reference proteome</keyword>
<feature type="domain" description="Reverse transcriptase" evidence="7">
    <location>
        <begin position="124"/>
        <end position="308"/>
    </location>
</feature>
<dbReference type="PANTHER" id="PTHR37984:SF8">
    <property type="entry name" value="CCHC-TYPE DOMAIN-CONTAINING PROTEIN"/>
    <property type="match status" value="1"/>
</dbReference>
<dbReference type="Gene3D" id="3.30.70.270">
    <property type="match status" value="1"/>
</dbReference>
<dbReference type="GO" id="GO:0004519">
    <property type="term" value="F:endonuclease activity"/>
    <property type="evidence" value="ECO:0007669"/>
    <property type="project" value="UniProtKB-KW"/>
</dbReference>
<dbReference type="Pfam" id="PF17917">
    <property type="entry name" value="RT_RNaseH"/>
    <property type="match status" value="1"/>
</dbReference>
<evidence type="ECO:0000256" key="3">
    <source>
        <dbReference type="ARBA" id="ARBA00022722"/>
    </source>
</evidence>
<reference evidence="9" key="1">
    <citation type="journal article" date="2017" name="bioRxiv">
        <title>Comparative analysis of the genomes of Stylophora pistillata and Acropora digitifera provides evidence for extensive differences between species of corals.</title>
        <authorList>
            <person name="Voolstra C.R."/>
            <person name="Li Y."/>
            <person name="Liew Y.J."/>
            <person name="Baumgarten S."/>
            <person name="Zoccola D."/>
            <person name="Flot J.-F."/>
            <person name="Tambutte S."/>
            <person name="Allemand D."/>
            <person name="Aranda M."/>
        </authorList>
    </citation>
    <scope>NUCLEOTIDE SEQUENCE [LARGE SCALE GENOMIC DNA]</scope>
</reference>
<dbReference type="OrthoDB" id="5974801at2759"/>
<dbReference type="Pfam" id="PF00078">
    <property type="entry name" value="RVT_1"/>
    <property type="match status" value="1"/>
</dbReference>
<dbReference type="InterPro" id="IPR043502">
    <property type="entry name" value="DNA/RNA_pol_sf"/>
</dbReference>
<dbReference type="FunFam" id="3.10.20.370:FF:000001">
    <property type="entry name" value="Retrovirus-related Pol polyprotein from transposon 17.6-like protein"/>
    <property type="match status" value="1"/>
</dbReference>
<dbReference type="PANTHER" id="PTHR37984">
    <property type="entry name" value="PROTEIN CBG26694"/>
    <property type="match status" value="1"/>
</dbReference>
<keyword evidence="6" id="KW-0695">RNA-directed DNA polymerase</keyword>
<dbReference type="PROSITE" id="PS50878">
    <property type="entry name" value="RT_POL"/>
    <property type="match status" value="1"/>
</dbReference>
<evidence type="ECO:0000259" key="7">
    <source>
        <dbReference type="PROSITE" id="PS50878"/>
    </source>
</evidence>
<dbReference type="Gene3D" id="3.10.20.370">
    <property type="match status" value="1"/>
</dbReference>
<dbReference type="InterPro" id="IPR050951">
    <property type="entry name" value="Retrovirus_Pol_polyprotein"/>
</dbReference>
<keyword evidence="1" id="KW-0808">Transferase</keyword>
<dbReference type="EMBL" id="LSMT01000944">
    <property type="protein sequence ID" value="PFX13566.1"/>
    <property type="molecule type" value="Genomic_DNA"/>
</dbReference>
<dbReference type="CDD" id="cd01647">
    <property type="entry name" value="RT_LTR"/>
    <property type="match status" value="1"/>
</dbReference>
<dbReference type="InterPro" id="IPR000477">
    <property type="entry name" value="RT_dom"/>
</dbReference>
<comment type="caution">
    <text evidence="8">The sequence shown here is derived from an EMBL/GenBank/DDBJ whole genome shotgun (WGS) entry which is preliminary data.</text>
</comment>
<dbReference type="Proteomes" id="UP000225706">
    <property type="component" value="Unassembled WGS sequence"/>
</dbReference>
<evidence type="ECO:0000313" key="9">
    <source>
        <dbReference type="Proteomes" id="UP000225706"/>
    </source>
</evidence>
<keyword evidence="3" id="KW-0540">Nuclease</keyword>
<gene>
    <name evidence="8" type="primary">pol</name>
    <name evidence="8" type="ORF">AWC38_SpisGene22339</name>
</gene>
<dbReference type="InterPro" id="IPR043128">
    <property type="entry name" value="Rev_trsase/Diguanyl_cyclase"/>
</dbReference>
<dbReference type="GO" id="GO:0016787">
    <property type="term" value="F:hydrolase activity"/>
    <property type="evidence" value="ECO:0007669"/>
    <property type="project" value="UniProtKB-KW"/>
</dbReference>
<dbReference type="AlphaFoldDB" id="A0A2B4R8T9"/>
<dbReference type="STRING" id="50429.A0A2B4R8T9"/>
<dbReference type="InterPro" id="IPR041373">
    <property type="entry name" value="RT_RNaseH"/>
</dbReference>
<dbReference type="Gene3D" id="3.10.10.10">
    <property type="entry name" value="HIV Type 1 Reverse Transcriptase, subunit A, domain 1"/>
    <property type="match status" value="1"/>
</dbReference>
<evidence type="ECO:0000256" key="6">
    <source>
        <dbReference type="ARBA" id="ARBA00022918"/>
    </source>
</evidence>
<dbReference type="SUPFAM" id="SSF56672">
    <property type="entry name" value="DNA/RNA polymerases"/>
    <property type="match status" value="1"/>
</dbReference>
<sequence>MVIQSYEEIDFLVVYVPDDKPALLSGRDAQALVYLKVYADETANAVEEEDLQNPLPALLLGKLTKDDVVQRYSNVFRPGRGNPLRTPMHIVLDLNARPVHAPVHPVPIAKLGRVNEELERLCNEGIIRPVTQPTDWLSNILVKEKPNGKLRICIDPSQTINRAIRRPKYTIPTIEEKLPLLTKAKVFTIVDVSEAFPTIVLDEESSLLTTFQGPNGRYCYTRMPFGIVSGPEEYQRHQHECLDGLQGVIKIADDMCVFGCGNSNEEADLDHDKNLTSLLEKCSKHDLRLSVQKLQFKSPSVTFMGHKLTDKGVEPDPAKVDTITKMPMPTDKAGQKISLDSVTALHYYDPTIPVTLQVDASEDAIGGVLLQNDQPVCFTSHTQNNTERNYAQIEKECLAIVSCMEKWHQYLYGRHNITVHTDHQPLETIFKKPLCKAPRQLQQMMLKLPRYQLSVQYKKGKELYLANTLSRAPATYHPSTTSATKEYEVFQMELAEMDIEPNRVTSETMQRIKQETAKDPVLVSLCNVITSGWPTERKEAPEQLRHYWSLRDEISIYDGVAYRSHQVIVPSTLREEMLQKIHKAHQGAESSIKPGSHMIVDYRRRSHKIASDHLRLFVNSSATVCDPVRS</sequence>
<accession>A0A2B4R8T9</accession>
<evidence type="ECO:0000256" key="5">
    <source>
        <dbReference type="ARBA" id="ARBA00022801"/>
    </source>
</evidence>
<evidence type="ECO:0000256" key="2">
    <source>
        <dbReference type="ARBA" id="ARBA00022695"/>
    </source>
</evidence>
<evidence type="ECO:0000256" key="4">
    <source>
        <dbReference type="ARBA" id="ARBA00022759"/>
    </source>
</evidence>
<keyword evidence="4" id="KW-0255">Endonuclease</keyword>